<organism evidence="1 2">
    <name type="scientific">Populus tomentosa</name>
    <name type="common">Chinese white poplar</name>
    <dbReference type="NCBI Taxonomy" id="118781"/>
    <lineage>
        <taxon>Eukaryota</taxon>
        <taxon>Viridiplantae</taxon>
        <taxon>Streptophyta</taxon>
        <taxon>Embryophyta</taxon>
        <taxon>Tracheophyta</taxon>
        <taxon>Spermatophyta</taxon>
        <taxon>Magnoliopsida</taxon>
        <taxon>eudicotyledons</taxon>
        <taxon>Gunneridae</taxon>
        <taxon>Pentapetalae</taxon>
        <taxon>rosids</taxon>
        <taxon>fabids</taxon>
        <taxon>Malpighiales</taxon>
        <taxon>Salicaceae</taxon>
        <taxon>Saliceae</taxon>
        <taxon>Populus</taxon>
    </lineage>
</organism>
<protein>
    <submittedName>
        <fullName evidence="1">Uncharacterized protein</fullName>
    </submittedName>
</protein>
<keyword evidence="2" id="KW-1185">Reference proteome</keyword>
<dbReference type="Proteomes" id="UP000886885">
    <property type="component" value="Chromosome 1A"/>
</dbReference>
<proteinExistence type="predicted"/>
<name>A0A8X8DGD4_POPTO</name>
<reference evidence="1" key="1">
    <citation type="journal article" date="2020" name="bioRxiv">
        <title>Hybrid origin of Populus tomentosa Carr. identified through genome sequencing and phylogenomic analysis.</title>
        <authorList>
            <person name="An X."/>
            <person name="Gao K."/>
            <person name="Chen Z."/>
            <person name="Li J."/>
            <person name="Yang X."/>
            <person name="Yang X."/>
            <person name="Zhou J."/>
            <person name="Guo T."/>
            <person name="Zhao T."/>
            <person name="Huang S."/>
            <person name="Miao D."/>
            <person name="Khan W.U."/>
            <person name="Rao P."/>
            <person name="Ye M."/>
            <person name="Lei B."/>
            <person name="Liao W."/>
            <person name="Wang J."/>
            <person name="Ji L."/>
            <person name="Li Y."/>
            <person name="Guo B."/>
            <person name="Mustafa N.S."/>
            <person name="Li S."/>
            <person name="Yun Q."/>
            <person name="Keller S.R."/>
            <person name="Mao J."/>
            <person name="Zhang R."/>
            <person name="Strauss S.H."/>
        </authorList>
    </citation>
    <scope>NUCLEOTIDE SEQUENCE</scope>
    <source>
        <strain evidence="1">GM15</strain>
        <tissue evidence="1">Leaf</tissue>
    </source>
</reference>
<dbReference type="EMBL" id="JAAWWB010000001">
    <property type="protein sequence ID" value="KAG6791475.1"/>
    <property type="molecule type" value="Genomic_DNA"/>
</dbReference>
<evidence type="ECO:0000313" key="1">
    <source>
        <dbReference type="EMBL" id="KAG6791475.1"/>
    </source>
</evidence>
<dbReference type="AlphaFoldDB" id="A0A8X8DGD4"/>
<evidence type="ECO:0000313" key="2">
    <source>
        <dbReference type="Proteomes" id="UP000886885"/>
    </source>
</evidence>
<comment type="caution">
    <text evidence="1">The sequence shown here is derived from an EMBL/GenBank/DDBJ whole genome shotgun (WGS) entry which is preliminary data.</text>
</comment>
<gene>
    <name evidence="1" type="ORF">POTOM_000596</name>
</gene>
<sequence length="80" mass="8876">MILTLSVVAPQPNKISKHLRMKVGSNHLNVAQSAMLFPNADGDVRLLSKANQSSKDITELKHLFMASTKKIELLCEMITK</sequence>
<accession>A0A8X8DGD4</accession>